<dbReference type="GO" id="GO:0051082">
    <property type="term" value="F:unfolded protein binding"/>
    <property type="evidence" value="ECO:0007669"/>
    <property type="project" value="TreeGrafter"/>
</dbReference>
<dbReference type="GO" id="GO:0051087">
    <property type="term" value="F:protein-folding chaperone binding"/>
    <property type="evidence" value="ECO:0007669"/>
    <property type="project" value="TreeGrafter"/>
</dbReference>
<dbReference type="HAMAP" id="MF_00580">
    <property type="entry name" value="CH10"/>
    <property type="match status" value="1"/>
</dbReference>
<accession>A0A0M4TXE7</accession>
<evidence type="ECO:0000256" key="2">
    <source>
        <dbReference type="ARBA" id="ARBA00023186"/>
    </source>
</evidence>
<comment type="function">
    <text evidence="3 4">Together with the chaperonin GroEL, plays an essential role in assisting protein folding. The GroEL-GroES system forms a nano-cage that allows encapsulation of the non-native substrate proteins and provides a physical environment optimized to promote and accelerate protein folding. GroES binds to the apical surface of the GroEL ring, thereby capping the opening of the GroEL channel.</text>
</comment>
<evidence type="ECO:0000256" key="1">
    <source>
        <dbReference type="ARBA" id="ARBA00006975"/>
    </source>
</evidence>
<keyword evidence="3" id="KW-0963">Cytoplasm</keyword>
<gene>
    <name evidence="3" type="primary">groES</name>
    <name evidence="3" type="synonym">groS</name>
    <name evidence="5" type="ORF">ACX27_24680</name>
</gene>
<dbReference type="PATRIC" id="fig|224013.5.peg.5921"/>
<dbReference type="Pfam" id="PF00166">
    <property type="entry name" value="Cpn10"/>
    <property type="match status" value="1"/>
</dbReference>
<dbReference type="OrthoDB" id="9806791at2"/>
<protein>
    <recommendedName>
        <fullName evidence="3">Co-chaperonin GroES</fullName>
    </recommendedName>
    <alternativeName>
        <fullName evidence="3">10 kDa chaperonin</fullName>
    </alternativeName>
    <alternativeName>
        <fullName evidence="3">Chaperonin-10</fullName>
        <shortName evidence="3">Cpn10</shortName>
    </alternativeName>
</protein>
<dbReference type="InterPro" id="IPR020818">
    <property type="entry name" value="Chaperonin_GroES"/>
</dbReference>
<proteinExistence type="inferred from homology"/>
<dbReference type="NCBIfam" id="NF001531">
    <property type="entry name" value="PRK00364.2-2"/>
    <property type="match status" value="1"/>
</dbReference>
<organism evidence="5 6">
    <name type="scientific">Nostoc piscinale CENA21</name>
    <dbReference type="NCBI Taxonomy" id="224013"/>
    <lineage>
        <taxon>Bacteria</taxon>
        <taxon>Bacillati</taxon>
        <taxon>Cyanobacteriota</taxon>
        <taxon>Cyanophyceae</taxon>
        <taxon>Nostocales</taxon>
        <taxon>Nostocaceae</taxon>
        <taxon>Nostoc</taxon>
    </lineage>
</organism>
<dbReference type="PRINTS" id="PR00297">
    <property type="entry name" value="CHAPERONIN10"/>
</dbReference>
<dbReference type="GO" id="GO:0044183">
    <property type="term" value="F:protein folding chaperone"/>
    <property type="evidence" value="ECO:0007669"/>
    <property type="project" value="InterPro"/>
</dbReference>
<sequence length="116" mass="12544">MAAVSLSISTVKPLGNVYDGLRLRIFIKVAQAKEKTAGGILLPDTAKEKPQIGEVVQVGPGKRNEDGSRQPMEVKIGERVLYSRYAGTDIKLGSEEYVLLSEKDVLAIVEDVASKT</sequence>
<dbReference type="GO" id="GO:0046872">
    <property type="term" value="F:metal ion binding"/>
    <property type="evidence" value="ECO:0007669"/>
    <property type="project" value="TreeGrafter"/>
</dbReference>
<comment type="subcellular location">
    <subcellularLocation>
        <location evidence="3">Cytoplasm</location>
    </subcellularLocation>
</comment>
<dbReference type="NCBIfam" id="NF001533">
    <property type="entry name" value="PRK00364.2-4"/>
    <property type="match status" value="1"/>
</dbReference>
<dbReference type="InterPro" id="IPR037124">
    <property type="entry name" value="Chaperonin_GroES_sf"/>
</dbReference>
<dbReference type="FunFam" id="2.30.33.40:FF:000001">
    <property type="entry name" value="10 kDa chaperonin"/>
    <property type="match status" value="1"/>
</dbReference>
<name>A0A0M4TXE7_9NOSO</name>
<dbReference type="NCBIfam" id="NF001530">
    <property type="entry name" value="PRK00364.1-6"/>
    <property type="match status" value="1"/>
</dbReference>
<dbReference type="RefSeq" id="WP_062296331.1">
    <property type="nucleotide sequence ID" value="NZ_CP012036.1"/>
</dbReference>
<evidence type="ECO:0000256" key="3">
    <source>
        <dbReference type="HAMAP-Rule" id="MF_00580"/>
    </source>
</evidence>
<dbReference type="Gene3D" id="2.30.33.40">
    <property type="entry name" value="GroES chaperonin"/>
    <property type="match status" value="1"/>
</dbReference>
<dbReference type="KEGG" id="npz:ACX27_24680"/>
<dbReference type="AlphaFoldDB" id="A0A0M4TXE7"/>
<dbReference type="Proteomes" id="UP000062645">
    <property type="component" value="Chromosome"/>
</dbReference>
<keyword evidence="6" id="KW-1185">Reference proteome</keyword>
<dbReference type="GO" id="GO:0005524">
    <property type="term" value="F:ATP binding"/>
    <property type="evidence" value="ECO:0007669"/>
    <property type="project" value="InterPro"/>
</dbReference>
<evidence type="ECO:0000256" key="4">
    <source>
        <dbReference type="RuleBase" id="RU000535"/>
    </source>
</evidence>
<evidence type="ECO:0000313" key="5">
    <source>
        <dbReference type="EMBL" id="ALF55294.1"/>
    </source>
</evidence>
<reference evidence="5 6" key="2">
    <citation type="journal article" date="2016" name="Genome Announc.">
        <title>Draft Genome Sequence of the N2-Fixing Cyanobacterium Nostoc piscinale CENA21, Isolated from the Brazilian Amazon Floodplain.</title>
        <authorList>
            <person name="Leao T."/>
            <person name="Guimaraes P.I."/>
            <person name="de Melo A.G."/>
            <person name="Ramos R.T."/>
            <person name="Leao P.N."/>
            <person name="Silva A."/>
            <person name="Fiore M.F."/>
            <person name="Schneider M.P."/>
        </authorList>
    </citation>
    <scope>NUCLEOTIDE SEQUENCE [LARGE SCALE GENOMIC DNA]</scope>
    <source>
        <strain evidence="5 6">CENA21</strain>
    </source>
</reference>
<keyword evidence="2 3" id="KW-0143">Chaperone</keyword>
<reference evidence="6" key="1">
    <citation type="submission" date="2015-07" db="EMBL/GenBank/DDBJ databases">
        <title>Genome Of Nitrogen-Fixing Cyanobacterium Nostoc piscinale CENA21 From Solimoes/Amazon River Floodplain Sediments And Comparative Genomics To Uncover Biosynthetic Natural Products Potential.</title>
        <authorList>
            <person name="Leao T.F."/>
            <person name="Leao P.N."/>
            <person name="Guimaraes P.I."/>
            <person name="de Melo A.G.C."/>
            <person name="Ramos R.T.J."/>
            <person name="Silva A."/>
            <person name="Fiore M.F."/>
            <person name="Schneider M.P.C."/>
        </authorList>
    </citation>
    <scope>NUCLEOTIDE SEQUENCE [LARGE SCALE GENOMIC DNA]</scope>
    <source>
        <strain evidence="6">CENA21</strain>
    </source>
</reference>
<comment type="similarity">
    <text evidence="1 3 4">Belongs to the GroES chaperonin family.</text>
</comment>
<dbReference type="PANTHER" id="PTHR10772:SF58">
    <property type="entry name" value="CO-CHAPERONIN GROES"/>
    <property type="match status" value="1"/>
</dbReference>
<dbReference type="EMBL" id="CP012036">
    <property type="protein sequence ID" value="ALF55294.1"/>
    <property type="molecule type" value="Genomic_DNA"/>
</dbReference>
<dbReference type="SUPFAM" id="SSF50129">
    <property type="entry name" value="GroES-like"/>
    <property type="match status" value="1"/>
</dbReference>
<dbReference type="SMART" id="SM00883">
    <property type="entry name" value="Cpn10"/>
    <property type="match status" value="1"/>
</dbReference>
<dbReference type="STRING" id="224013.ACX27_24680"/>
<dbReference type="CDD" id="cd00320">
    <property type="entry name" value="cpn10"/>
    <property type="match status" value="1"/>
</dbReference>
<evidence type="ECO:0000313" key="6">
    <source>
        <dbReference type="Proteomes" id="UP000062645"/>
    </source>
</evidence>
<dbReference type="InterPro" id="IPR011032">
    <property type="entry name" value="GroES-like_sf"/>
</dbReference>
<dbReference type="PANTHER" id="PTHR10772">
    <property type="entry name" value="10 KDA HEAT SHOCK PROTEIN"/>
    <property type="match status" value="1"/>
</dbReference>
<comment type="subunit">
    <text evidence="3">Heptamer of 7 subunits arranged in a ring. Interacts with the chaperonin GroEL.</text>
</comment>
<dbReference type="GO" id="GO:0005737">
    <property type="term" value="C:cytoplasm"/>
    <property type="evidence" value="ECO:0007669"/>
    <property type="project" value="UniProtKB-SubCell"/>
</dbReference>